<dbReference type="CDD" id="cd05300">
    <property type="entry name" value="2-Hacid_dh_1"/>
    <property type="match status" value="1"/>
</dbReference>
<evidence type="ECO:0000259" key="3">
    <source>
        <dbReference type="Pfam" id="PF02826"/>
    </source>
</evidence>
<dbReference type="RefSeq" id="WP_201672626.1">
    <property type="nucleotide sequence ID" value="NZ_JAEQNE010000001.1"/>
</dbReference>
<evidence type="ECO:0000313" key="5">
    <source>
        <dbReference type="Proteomes" id="UP000599109"/>
    </source>
</evidence>
<reference evidence="4 5" key="1">
    <citation type="journal article" date="2017" name="Int. J. Syst. Evol. Microbiol.">
        <title>Ramlibacter monticola sp. nov., isolated from forest soil.</title>
        <authorList>
            <person name="Chaudhary D.K."/>
            <person name="Kim J."/>
        </authorList>
    </citation>
    <scope>NUCLEOTIDE SEQUENCE [LARGE SCALE GENOMIC DNA]</scope>
    <source>
        <strain evidence="4 5">KACC 19175</strain>
    </source>
</reference>
<evidence type="ECO:0000313" key="4">
    <source>
        <dbReference type="EMBL" id="MBL0390048.1"/>
    </source>
</evidence>
<dbReference type="Pfam" id="PF02826">
    <property type="entry name" value="2-Hacid_dh_C"/>
    <property type="match status" value="1"/>
</dbReference>
<comment type="caution">
    <text evidence="4">The sequence shown here is derived from an EMBL/GenBank/DDBJ whole genome shotgun (WGS) entry which is preliminary data.</text>
</comment>
<dbReference type="Gene3D" id="3.40.50.720">
    <property type="entry name" value="NAD(P)-binding Rossmann-like Domain"/>
    <property type="match status" value="2"/>
</dbReference>
<sequence length="327" mass="35216">MSAPAASPLGLLLSDQVDGAYGARLDAVAAERGVALRRLPLSQAAGTLDQIDLAFFSRDLYEGSSLRKPGVLSDLFFRVADAAPRLRWLHVFSSGVDLPQYGPALQRGVRVTGSTGVTAIPIAQSAVAAILAQSRGFDHWLAAQARREWAPLTGAQRPRELQQLRVVVVGAGAIGSEIGRLLKALGLHVTVVRRSATPTPPFDRTIALAQLDEVLGSCDWLVLAVPLTEATKGLLDARRLALLPPSARIANVGRGELVDEQALCDALQAGRLRGAYLDTFVEEPLPQRSPLWELPNVWITPHNCAASQGHEERVVGSFIENFRRWLG</sequence>
<dbReference type="PANTHER" id="PTHR43333:SF1">
    <property type="entry name" value="D-ISOMER SPECIFIC 2-HYDROXYACID DEHYDROGENASE NAD-BINDING DOMAIN-CONTAINING PROTEIN"/>
    <property type="match status" value="1"/>
</dbReference>
<evidence type="ECO:0000256" key="1">
    <source>
        <dbReference type="ARBA" id="ARBA00023002"/>
    </source>
</evidence>
<protein>
    <submittedName>
        <fullName evidence="4">D-2-hydroxyacid dehydrogenase</fullName>
    </submittedName>
</protein>
<dbReference type="SUPFAM" id="SSF52283">
    <property type="entry name" value="Formate/glycerate dehydrogenase catalytic domain-like"/>
    <property type="match status" value="1"/>
</dbReference>
<dbReference type="GO" id="GO:0016491">
    <property type="term" value="F:oxidoreductase activity"/>
    <property type="evidence" value="ECO:0007669"/>
    <property type="project" value="UniProtKB-KW"/>
</dbReference>
<dbReference type="InterPro" id="IPR006140">
    <property type="entry name" value="D-isomer_DH_NAD-bd"/>
</dbReference>
<feature type="domain" description="D-isomer specific 2-hydroxyacid dehydrogenase NAD-binding" evidence="3">
    <location>
        <begin position="128"/>
        <end position="303"/>
    </location>
</feature>
<keyword evidence="5" id="KW-1185">Reference proteome</keyword>
<dbReference type="GO" id="GO:0051287">
    <property type="term" value="F:NAD binding"/>
    <property type="evidence" value="ECO:0007669"/>
    <property type="project" value="InterPro"/>
</dbReference>
<dbReference type="PANTHER" id="PTHR43333">
    <property type="entry name" value="2-HACID_DH_C DOMAIN-CONTAINING PROTEIN"/>
    <property type="match status" value="1"/>
</dbReference>
<proteinExistence type="predicted"/>
<dbReference type="AlphaFoldDB" id="A0A937CS47"/>
<dbReference type="Proteomes" id="UP000599109">
    <property type="component" value="Unassembled WGS sequence"/>
</dbReference>
<dbReference type="EMBL" id="JAEQNE010000001">
    <property type="protein sequence ID" value="MBL0390048.1"/>
    <property type="molecule type" value="Genomic_DNA"/>
</dbReference>
<keyword evidence="2" id="KW-0520">NAD</keyword>
<dbReference type="InterPro" id="IPR036291">
    <property type="entry name" value="NAD(P)-bd_dom_sf"/>
</dbReference>
<keyword evidence="1" id="KW-0560">Oxidoreductase</keyword>
<dbReference type="SUPFAM" id="SSF51735">
    <property type="entry name" value="NAD(P)-binding Rossmann-fold domains"/>
    <property type="match status" value="1"/>
</dbReference>
<accession>A0A937CS47</accession>
<gene>
    <name evidence="4" type="ORF">JJ685_02720</name>
</gene>
<evidence type="ECO:0000256" key="2">
    <source>
        <dbReference type="ARBA" id="ARBA00023027"/>
    </source>
</evidence>
<name>A0A937CS47_9BURK</name>
<organism evidence="4 5">
    <name type="scientific">Ramlibacter monticola</name>
    <dbReference type="NCBI Taxonomy" id="1926872"/>
    <lineage>
        <taxon>Bacteria</taxon>
        <taxon>Pseudomonadati</taxon>
        <taxon>Pseudomonadota</taxon>
        <taxon>Betaproteobacteria</taxon>
        <taxon>Burkholderiales</taxon>
        <taxon>Comamonadaceae</taxon>
        <taxon>Ramlibacter</taxon>
    </lineage>
</organism>